<reference evidence="3 5" key="1">
    <citation type="submission" date="2019-07" db="EMBL/GenBank/DDBJ databases">
        <title>Genomes of sea-ice associated Colwellia species.</title>
        <authorList>
            <person name="Bowman J.P."/>
        </authorList>
    </citation>
    <scope>NUCLEOTIDE SEQUENCE [LARGE SCALE GENOMIC DNA]</scope>
    <source>
        <strain evidence="2 4">ACAM 607</strain>
        <strain evidence="3 5">IC036</strain>
    </source>
</reference>
<accession>A0A5C6Q2R4</accession>
<keyword evidence="1" id="KW-0472">Membrane</keyword>
<name>A0A5C6Q2R4_9GAMM</name>
<comment type="caution">
    <text evidence="3">The sequence shown here is derived from an EMBL/GenBank/DDBJ whole genome shotgun (WGS) entry which is preliminary data.</text>
</comment>
<dbReference type="EMBL" id="VOLR01000003">
    <property type="protein sequence ID" value="TWX62242.1"/>
    <property type="molecule type" value="Genomic_DNA"/>
</dbReference>
<keyword evidence="1" id="KW-0812">Transmembrane</keyword>
<evidence type="ECO:0000313" key="4">
    <source>
        <dbReference type="Proteomes" id="UP000321525"/>
    </source>
</evidence>
<dbReference type="AlphaFoldDB" id="A0A5C6Q2R4"/>
<feature type="transmembrane region" description="Helical" evidence="1">
    <location>
        <begin position="6"/>
        <end position="26"/>
    </location>
</feature>
<evidence type="ECO:0000313" key="2">
    <source>
        <dbReference type="EMBL" id="TWX62242.1"/>
    </source>
</evidence>
<evidence type="ECO:0000313" key="5">
    <source>
        <dbReference type="Proteomes" id="UP000321917"/>
    </source>
</evidence>
<proteinExistence type="predicted"/>
<dbReference type="EMBL" id="VOLQ01000065">
    <property type="protein sequence ID" value="TWX62977.1"/>
    <property type="molecule type" value="Genomic_DNA"/>
</dbReference>
<protein>
    <submittedName>
        <fullName evidence="3">Uncharacterized protein</fullName>
    </submittedName>
</protein>
<keyword evidence="4" id="KW-1185">Reference proteome</keyword>
<evidence type="ECO:0000256" key="1">
    <source>
        <dbReference type="SAM" id="Phobius"/>
    </source>
</evidence>
<dbReference type="RefSeq" id="WP_146798026.1">
    <property type="nucleotide sequence ID" value="NZ_VOLP01000004.1"/>
</dbReference>
<dbReference type="Proteomes" id="UP000321917">
    <property type="component" value="Unassembled WGS sequence"/>
</dbReference>
<dbReference type="Proteomes" id="UP000321525">
    <property type="component" value="Unassembled WGS sequence"/>
</dbReference>
<evidence type="ECO:0000313" key="3">
    <source>
        <dbReference type="EMBL" id="TWX62977.1"/>
    </source>
</evidence>
<organism evidence="3 5">
    <name type="scientific">Colwellia hornerae</name>
    <dbReference type="NCBI Taxonomy" id="89402"/>
    <lineage>
        <taxon>Bacteria</taxon>
        <taxon>Pseudomonadati</taxon>
        <taxon>Pseudomonadota</taxon>
        <taxon>Gammaproteobacteria</taxon>
        <taxon>Alteromonadales</taxon>
        <taxon>Colwelliaceae</taxon>
        <taxon>Colwellia</taxon>
    </lineage>
</organism>
<keyword evidence="1" id="KW-1133">Transmembrane helix</keyword>
<sequence length="223" mass="25287">MNKEYFNSKLLFLIMLGVIVLSFLLITTEEDKNVDTQVNQSALPITNKLTQPTPNPQNFADRIIKNTGKILSIQTGGGYSFINVELPSRKTLTLAAANLPNKLLVGNVINWENPRLSKNYYSHALKKNFEQLYMATIKDESIKTGVITAIKSVDKNTFLSVQQEQCLQELIVKSERISGELFIGNKIEWQQEIILEKKNSQPPNTHTPPRSPVMVDWIKKSEK</sequence>
<gene>
    <name evidence="2" type="ORF">ESZ26_02325</name>
    <name evidence="3" type="ORF">ESZ27_18435</name>
</gene>